<reference evidence="4" key="1">
    <citation type="submission" date="2022-09" db="EMBL/GenBank/DDBJ databases">
        <title>Rhodovastum sp. nov. RN2-1 isolated from soil in Seongnam, South Korea.</title>
        <authorList>
            <person name="Le N.T."/>
        </authorList>
    </citation>
    <scope>NUCLEOTIDE SEQUENCE</scope>
    <source>
        <strain evidence="4">RN2-1</strain>
    </source>
</reference>
<keyword evidence="1" id="KW-0732">Signal</keyword>
<dbReference type="InterPro" id="IPR008979">
    <property type="entry name" value="Galactose-bd-like_sf"/>
</dbReference>
<feature type="chain" id="PRO_5041222943" evidence="1">
    <location>
        <begin position="24"/>
        <end position="228"/>
    </location>
</feature>
<gene>
    <name evidence="4" type="ORF">OL599_21370</name>
</gene>
<dbReference type="NCBIfam" id="TIGR02595">
    <property type="entry name" value="PEP_CTERM"/>
    <property type="match status" value="1"/>
</dbReference>
<name>A0AA42CJR4_9PROT</name>
<accession>A0AA42CJR4</accession>
<dbReference type="RefSeq" id="WP_264716053.1">
    <property type="nucleotide sequence ID" value="NZ_JAPDNT010000030.1"/>
</dbReference>
<proteinExistence type="predicted"/>
<reference evidence="4" key="2">
    <citation type="submission" date="2022-10" db="EMBL/GenBank/DDBJ databases">
        <authorList>
            <person name="Trinh H.N."/>
        </authorList>
    </citation>
    <scope>NUCLEOTIDE SEQUENCE</scope>
    <source>
        <strain evidence="4">RN2-1</strain>
    </source>
</reference>
<feature type="signal peptide" evidence="1">
    <location>
        <begin position="1"/>
        <end position="23"/>
    </location>
</feature>
<comment type="caution">
    <text evidence="4">The sequence shown here is derived from an EMBL/GenBank/DDBJ whole genome shotgun (WGS) entry which is preliminary data.</text>
</comment>
<dbReference type="InterPro" id="IPR006946">
    <property type="entry name" value="DGR2-like_dom"/>
</dbReference>
<protein>
    <submittedName>
        <fullName evidence="4">DUF642 domain-containing protein</fullName>
    </submittedName>
</protein>
<sequence length="228" mass="23232">MRSLRVVLACAAAILVTSSIAQANLLSNGSFETPLVPIGNFTTFPSGSAGITGWTVVGPIGTNVAIVSGTFSQNGVLFPAQDGIQWLDLTGLNSNTTEGVAQAVTTNPGDLYQLSYFIGNTTGGGIFGTTSTVNVSLNGVPAFGDTNSNASPTTLNWQQFTHNFVASAGATTLTFINGDPANDNSNGLDNVVLLDLGPASQPIPEPASLALFGAGLACLGLIRRRQAG</sequence>
<dbReference type="Gene3D" id="2.60.120.260">
    <property type="entry name" value="Galactose-binding domain-like"/>
    <property type="match status" value="1"/>
</dbReference>
<dbReference type="AlphaFoldDB" id="A0AA42CJR4"/>
<evidence type="ECO:0000256" key="1">
    <source>
        <dbReference type="SAM" id="SignalP"/>
    </source>
</evidence>
<feature type="domain" description="Ice-binding protein C-terminal" evidence="3">
    <location>
        <begin position="202"/>
        <end position="224"/>
    </location>
</feature>
<dbReference type="Pfam" id="PF04862">
    <property type="entry name" value="DUF642"/>
    <property type="match status" value="1"/>
</dbReference>
<dbReference type="Proteomes" id="UP001165679">
    <property type="component" value="Unassembled WGS sequence"/>
</dbReference>
<evidence type="ECO:0000313" key="4">
    <source>
        <dbReference type="EMBL" id="MCW3477125.1"/>
    </source>
</evidence>
<evidence type="ECO:0000259" key="2">
    <source>
        <dbReference type="Pfam" id="PF04862"/>
    </source>
</evidence>
<dbReference type="InterPro" id="IPR013424">
    <property type="entry name" value="Ice-binding_C"/>
</dbReference>
<dbReference type="Pfam" id="PF07589">
    <property type="entry name" value="PEP-CTERM"/>
    <property type="match status" value="1"/>
</dbReference>
<keyword evidence="5" id="KW-1185">Reference proteome</keyword>
<organism evidence="4 5">
    <name type="scientific">Limobrevibacterium gyesilva</name>
    <dbReference type="NCBI Taxonomy" id="2991712"/>
    <lineage>
        <taxon>Bacteria</taxon>
        <taxon>Pseudomonadati</taxon>
        <taxon>Pseudomonadota</taxon>
        <taxon>Alphaproteobacteria</taxon>
        <taxon>Acetobacterales</taxon>
        <taxon>Acetobacteraceae</taxon>
        <taxon>Limobrevibacterium</taxon>
    </lineage>
</organism>
<evidence type="ECO:0000313" key="5">
    <source>
        <dbReference type="Proteomes" id="UP001165679"/>
    </source>
</evidence>
<evidence type="ECO:0000259" key="3">
    <source>
        <dbReference type="Pfam" id="PF07589"/>
    </source>
</evidence>
<dbReference type="SUPFAM" id="SSF49785">
    <property type="entry name" value="Galactose-binding domain-like"/>
    <property type="match status" value="1"/>
</dbReference>
<dbReference type="EMBL" id="JAPDNT010000030">
    <property type="protein sequence ID" value="MCW3477125.1"/>
    <property type="molecule type" value="Genomic_DNA"/>
</dbReference>
<feature type="domain" description="DUF642" evidence="2">
    <location>
        <begin position="24"/>
        <end position="186"/>
    </location>
</feature>